<accession>A0A8J2NP75</accession>
<reference evidence="1" key="1">
    <citation type="submission" date="2021-06" db="EMBL/GenBank/DDBJ databases">
        <authorList>
            <person name="Hodson N. C."/>
            <person name="Mongue J. A."/>
            <person name="Jaron S. K."/>
        </authorList>
    </citation>
    <scope>NUCLEOTIDE SEQUENCE</scope>
</reference>
<proteinExistence type="predicted"/>
<gene>
    <name evidence="1" type="ORF">AFUS01_LOCUS6382</name>
</gene>
<evidence type="ECO:0000313" key="1">
    <source>
        <dbReference type="EMBL" id="CAG7716898.1"/>
    </source>
</evidence>
<comment type="caution">
    <text evidence="1">The sequence shown here is derived from an EMBL/GenBank/DDBJ whole genome shotgun (WGS) entry which is preliminary data.</text>
</comment>
<feature type="non-terminal residue" evidence="1">
    <location>
        <position position="1"/>
    </location>
</feature>
<evidence type="ECO:0000313" key="2">
    <source>
        <dbReference type="Proteomes" id="UP000708208"/>
    </source>
</evidence>
<dbReference type="OrthoDB" id="414243at2759"/>
<name>A0A8J2NP75_9HEXA</name>
<dbReference type="AlphaFoldDB" id="A0A8J2NP75"/>
<dbReference type="Proteomes" id="UP000708208">
    <property type="component" value="Unassembled WGS sequence"/>
</dbReference>
<dbReference type="EMBL" id="CAJVCH010041961">
    <property type="protein sequence ID" value="CAG7716898.1"/>
    <property type="molecule type" value="Genomic_DNA"/>
</dbReference>
<keyword evidence="2" id="KW-1185">Reference proteome</keyword>
<sequence>MDEMIGAMVDFREACIAYNQEKDEVKKAEKQK</sequence>
<organism evidence="1 2">
    <name type="scientific">Allacma fusca</name>
    <dbReference type="NCBI Taxonomy" id="39272"/>
    <lineage>
        <taxon>Eukaryota</taxon>
        <taxon>Metazoa</taxon>
        <taxon>Ecdysozoa</taxon>
        <taxon>Arthropoda</taxon>
        <taxon>Hexapoda</taxon>
        <taxon>Collembola</taxon>
        <taxon>Symphypleona</taxon>
        <taxon>Sminthuridae</taxon>
        <taxon>Allacma</taxon>
    </lineage>
</organism>
<protein>
    <submittedName>
        <fullName evidence="1">Uncharacterized protein</fullName>
    </submittedName>
</protein>